<reference evidence="2 3" key="2">
    <citation type="journal article" date="2022" name="Mol. Biol. Evol.">
        <title>Comparative Genomics Reveals Insights into the Divergent Evolution of Astigmatic Mites and Household Pest Adaptations.</title>
        <authorList>
            <person name="Xiong Q."/>
            <person name="Wan A.T."/>
            <person name="Liu X."/>
            <person name="Fung C.S."/>
            <person name="Xiao X."/>
            <person name="Malainual N."/>
            <person name="Hou J."/>
            <person name="Wang L."/>
            <person name="Wang M."/>
            <person name="Yang K.Y."/>
            <person name="Cui Y."/>
            <person name="Leung E.L."/>
            <person name="Nong W."/>
            <person name="Shin S.K."/>
            <person name="Au S.W."/>
            <person name="Jeong K.Y."/>
            <person name="Chew F.T."/>
            <person name="Hui J.H."/>
            <person name="Leung T.F."/>
            <person name="Tungtrongchitr A."/>
            <person name="Zhong N."/>
            <person name="Liu Z."/>
            <person name="Tsui S.K."/>
        </authorList>
    </citation>
    <scope>NUCLEOTIDE SEQUENCE [LARGE SCALE GENOMIC DNA]</scope>
    <source>
        <strain evidence="2">Derp</strain>
    </source>
</reference>
<name>A0ABQ8J418_DERPT</name>
<gene>
    <name evidence="2" type="ORF">DERP_007254</name>
</gene>
<evidence type="ECO:0000256" key="1">
    <source>
        <dbReference type="SAM" id="MobiDB-lite"/>
    </source>
</evidence>
<organism evidence="2 3">
    <name type="scientific">Dermatophagoides pteronyssinus</name>
    <name type="common">European house dust mite</name>
    <dbReference type="NCBI Taxonomy" id="6956"/>
    <lineage>
        <taxon>Eukaryota</taxon>
        <taxon>Metazoa</taxon>
        <taxon>Ecdysozoa</taxon>
        <taxon>Arthropoda</taxon>
        <taxon>Chelicerata</taxon>
        <taxon>Arachnida</taxon>
        <taxon>Acari</taxon>
        <taxon>Acariformes</taxon>
        <taxon>Sarcoptiformes</taxon>
        <taxon>Astigmata</taxon>
        <taxon>Psoroptidia</taxon>
        <taxon>Analgoidea</taxon>
        <taxon>Pyroglyphidae</taxon>
        <taxon>Dermatophagoidinae</taxon>
        <taxon>Dermatophagoides</taxon>
    </lineage>
</organism>
<dbReference type="EMBL" id="NJHN03000077">
    <property type="protein sequence ID" value="KAH9417257.1"/>
    <property type="molecule type" value="Genomic_DNA"/>
</dbReference>
<keyword evidence="3" id="KW-1185">Reference proteome</keyword>
<protein>
    <submittedName>
        <fullName evidence="2">Uncharacterized protein</fullName>
    </submittedName>
</protein>
<evidence type="ECO:0000313" key="3">
    <source>
        <dbReference type="Proteomes" id="UP000887458"/>
    </source>
</evidence>
<reference evidence="2 3" key="1">
    <citation type="journal article" date="2018" name="J. Allergy Clin. Immunol.">
        <title>High-quality assembly of Dermatophagoides pteronyssinus genome and transcriptome reveals a wide range of novel allergens.</title>
        <authorList>
            <person name="Liu X.Y."/>
            <person name="Yang K.Y."/>
            <person name="Wang M.Q."/>
            <person name="Kwok J.S."/>
            <person name="Zeng X."/>
            <person name="Yang Z."/>
            <person name="Xiao X.J."/>
            <person name="Lau C.P."/>
            <person name="Li Y."/>
            <person name="Huang Z.M."/>
            <person name="Ba J.G."/>
            <person name="Yim A.K."/>
            <person name="Ouyang C.Y."/>
            <person name="Ngai S.M."/>
            <person name="Chan T.F."/>
            <person name="Leung E.L."/>
            <person name="Liu L."/>
            <person name="Liu Z.G."/>
            <person name="Tsui S.K."/>
        </authorList>
    </citation>
    <scope>NUCLEOTIDE SEQUENCE [LARGE SCALE GENOMIC DNA]</scope>
    <source>
        <strain evidence="2">Derp</strain>
    </source>
</reference>
<accession>A0ABQ8J418</accession>
<evidence type="ECO:0000313" key="2">
    <source>
        <dbReference type="EMBL" id="KAH9417257.1"/>
    </source>
</evidence>
<sequence length="100" mass="11054">MESLCSRRFTGGGDDNDDEQPFNFCSQPSPDKNDRLLSSESEQAGLFNYDNDDDGDKDTISSQQSNINGGDCGGVDNRRDQIKSKKIKFEKIVIDVAGKQ</sequence>
<proteinExistence type="predicted"/>
<feature type="region of interest" description="Disordered" evidence="1">
    <location>
        <begin position="1"/>
        <end position="78"/>
    </location>
</feature>
<comment type="caution">
    <text evidence="2">The sequence shown here is derived from an EMBL/GenBank/DDBJ whole genome shotgun (WGS) entry which is preliminary data.</text>
</comment>
<dbReference type="Proteomes" id="UP000887458">
    <property type="component" value="Unassembled WGS sequence"/>
</dbReference>